<evidence type="ECO:0000256" key="3">
    <source>
        <dbReference type="ARBA" id="ARBA00022692"/>
    </source>
</evidence>
<evidence type="ECO:0000313" key="8">
    <source>
        <dbReference type="EMBL" id="GGD33587.1"/>
    </source>
</evidence>
<keyword evidence="4 6" id="KW-1133">Transmembrane helix</keyword>
<dbReference type="Gene3D" id="1.10.3730.20">
    <property type="match status" value="1"/>
</dbReference>
<keyword evidence="3 6" id="KW-0812">Transmembrane</keyword>
<gene>
    <name evidence="8" type="ORF">GCM10011358_17080</name>
</gene>
<feature type="transmembrane region" description="Helical" evidence="6">
    <location>
        <begin position="249"/>
        <end position="268"/>
    </location>
</feature>
<dbReference type="RefSeq" id="WP_188527208.1">
    <property type="nucleotide sequence ID" value="NZ_BMGI01000002.1"/>
</dbReference>
<comment type="subcellular location">
    <subcellularLocation>
        <location evidence="1">Membrane</location>
        <topology evidence="1">Multi-pass membrane protein</topology>
    </subcellularLocation>
</comment>
<keyword evidence="5 6" id="KW-0472">Membrane</keyword>
<keyword evidence="9" id="KW-1185">Reference proteome</keyword>
<evidence type="ECO:0000256" key="2">
    <source>
        <dbReference type="ARBA" id="ARBA00007362"/>
    </source>
</evidence>
<feature type="domain" description="EamA" evidence="7">
    <location>
        <begin position="156"/>
        <end position="291"/>
    </location>
</feature>
<feature type="transmembrane region" description="Helical" evidence="6">
    <location>
        <begin position="69"/>
        <end position="90"/>
    </location>
</feature>
<sequence>MHDRRDIDLGGGALLIFLMVILAGNQVVIKLTNEGLQPVFAAGVRSLGAVAVIWGWMRLRGHRLDFSPGMLGPGVLIGLIFSVEFVALFLALDLTTVTRVSVIFYSMPVWMALTAHFVLPGERLTRTRLVGLTLAFAGVAWAIVDRSGLGGEASLAGDIAALIAALGWMGVSLLPRLTRLSQARFEMQMFWQVSVSTPVLLGASLFFGPLLRDLTVMTGWLMLFQIVVVVSGVFVVWFWLLSRYKTSQIAAFAFLSPVFGVILGWLWLGETVTLALIAQLVLVAAGIMLINRRS</sequence>
<proteinExistence type="inferred from homology"/>
<feature type="transmembrane region" description="Helical" evidence="6">
    <location>
        <begin position="220"/>
        <end position="242"/>
    </location>
</feature>
<feature type="transmembrane region" description="Helical" evidence="6">
    <location>
        <begin position="126"/>
        <end position="144"/>
    </location>
</feature>
<dbReference type="InterPro" id="IPR037185">
    <property type="entry name" value="EmrE-like"/>
</dbReference>
<dbReference type="SUPFAM" id="SSF103481">
    <property type="entry name" value="Multidrug resistance efflux transporter EmrE"/>
    <property type="match status" value="2"/>
</dbReference>
<evidence type="ECO:0000256" key="6">
    <source>
        <dbReference type="SAM" id="Phobius"/>
    </source>
</evidence>
<feature type="transmembrane region" description="Helical" evidence="6">
    <location>
        <begin position="274"/>
        <end position="291"/>
    </location>
</feature>
<name>A0ABQ1QLV5_9RHOB</name>
<dbReference type="InterPro" id="IPR000620">
    <property type="entry name" value="EamA_dom"/>
</dbReference>
<comment type="caution">
    <text evidence="8">The sequence shown here is derived from an EMBL/GenBank/DDBJ whole genome shotgun (WGS) entry which is preliminary data.</text>
</comment>
<dbReference type="PANTHER" id="PTHR32322">
    <property type="entry name" value="INNER MEMBRANE TRANSPORTER"/>
    <property type="match status" value="1"/>
</dbReference>
<comment type="similarity">
    <text evidence="2">Belongs to the EamA transporter family.</text>
</comment>
<feature type="transmembrane region" description="Helical" evidence="6">
    <location>
        <begin position="102"/>
        <end position="119"/>
    </location>
</feature>
<dbReference type="EMBL" id="BMGI01000002">
    <property type="protein sequence ID" value="GGD33587.1"/>
    <property type="molecule type" value="Genomic_DNA"/>
</dbReference>
<feature type="transmembrane region" description="Helical" evidence="6">
    <location>
        <begin position="12"/>
        <end position="29"/>
    </location>
</feature>
<evidence type="ECO:0000256" key="1">
    <source>
        <dbReference type="ARBA" id="ARBA00004141"/>
    </source>
</evidence>
<feature type="transmembrane region" description="Helical" evidence="6">
    <location>
        <begin position="189"/>
        <end position="208"/>
    </location>
</feature>
<accession>A0ABQ1QLV5</accession>
<dbReference type="Proteomes" id="UP000617355">
    <property type="component" value="Unassembled WGS sequence"/>
</dbReference>
<feature type="transmembrane region" description="Helical" evidence="6">
    <location>
        <begin position="35"/>
        <end position="57"/>
    </location>
</feature>
<dbReference type="Pfam" id="PF00892">
    <property type="entry name" value="EamA"/>
    <property type="match status" value="2"/>
</dbReference>
<protein>
    <submittedName>
        <fullName evidence="8">Transporter</fullName>
    </submittedName>
</protein>
<organism evidence="8 9">
    <name type="scientific">Sinisalibacter lacisalsi</name>
    <dbReference type="NCBI Taxonomy" id="1526570"/>
    <lineage>
        <taxon>Bacteria</taxon>
        <taxon>Pseudomonadati</taxon>
        <taxon>Pseudomonadota</taxon>
        <taxon>Alphaproteobacteria</taxon>
        <taxon>Rhodobacterales</taxon>
        <taxon>Roseobacteraceae</taxon>
        <taxon>Sinisalibacter</taxon>
    </lineage>
</organism>
<dbReference type="InterPro" id="IPR050638">
    <property type="entry name" value="AA-Vitamin_Transporters"/>
</dbReference>
<feature type="transmembrane region" description="Helical" evidence="6">
    <location>
        <begin position="156"/>
        <end position="177"/>
    </location>
</feature>
<evidence type="ECO:0000256" key="5">
    <source>
        <dbReference type="ARBA" id="ARBA00023136"/>
    </source>
</evidence>
<reference evidence="9" key="1">
    <citation type="journal article" date="2019" name="Int. J. Syst. Evol. Microbiol.">
        <title>The Global Catalogue of Microorganisms (GCM) 10K type strain sequencing project: providing services to taxonomists for standard genome sequencing and annotation.</title>
        <authorList>
            <consortium name="The Broad Institute Genomics Platform"/>
            <consortium name="The Broad Institute Genome Sequencing Center for Infectious Disease"/>
            <person name="Wu L."/>
            <person name="Ma J."/>
        </authorList>
    </citation>
    <scope>NUCLEOTIDE SEQUENCE [LARGE SCALE GENOMIC DNA]</scope>
    <source>
        <strain evidence="9">CGMCC 1.12922</strain>
    </source>
</reference>
<evidence type="ECO:0000259" key="7">
    <source>
        <dbReference type="Pfam" id="PF00892"/>
    </source>
</evidence>
<feature type="domain" description="EamA" evidence="7">
    <location>
        <begin position="12"/>
        <end position="142"/>
    </location>
</feature>
<evidence type="ECO:0000313" key="9">
    <source>
        <dbReference type="Proteomes" id="UP000617355"/>
    </source>
</evidence>
<evidence type="ECO:0000256" key="4">
    <source>
        <dbReference type="ARBA" id="ARBA00022989"/>
    </source>
</evidence>
<dbReference type="PANTHER" id="PTHR32322:SF2">
    <property type="entry name" value="EAMA DOMAIN-CONTAINING PROTEIN"/>
    <property type="match status" value="1"/>
</dbReference>